<protein>
    <submittedName>
        <fullName evidence="4">Cellulose synthase operon protein c</fullName>
    </submittedName>
</protein>
<evidence type="ECO:0000256" key="1">
    <source>
        <dbReference type="ARBA" id="ARBA00022737"/>
    </source>
</evidence>
<evidence type="ECO:0000313" key="4">
    <source>
        <dbReference type="EMBL" id="KAJ3437167.1"/>
    </source>
</evidence>
<organism evidence="4 5">
    <name type="scientific">Anaeramoeba flamelloides</name>
    <dbReference type="NCBI Taxonomy" id="1746091"/>
    <lineage>
        <taxon>Eukaryota</taxon>
        <taxon>Metamonada</taxon>
        <taxon>Anaeramoebidae</taxon>
        <taxon>Anaeramoeba</taxon>
    </lineage>
</organism>
<keyword evidence="2 3" id="KW-0802">TPR repeat</keyword>
<dbReference type="SUPFAM" id="SSF48452">
    <property type="entry name" value="TPR-like"/>
    <property type="match status" value="1"/>
</dbReference>
<feature type="repeat" description="TPR" evidence="3">
    <location>
        <begin position="288"/>
        <end position="321"/>
    </location>
</feature>
<dbReference type="InterPro" id="IPR051685">
    <property type="entry name" value="Ycf3/AcsC/BcsC/TPR_MFPF"/>
</dbReference>
<feature type="repeat" description="TPR" evidence="3">
    <location>
        <begin position="469"/>
        <end position="502"/>
    </location>
</feature>
<comment type="caution">
    <text evidence="4">The sequence shown here is derived from an EMBL/GenBank/DDBJ whole genome shotgun (WGS) entry which is preliminary data.</text>
</comment>
<evidence type="ECO:0000256" key="2">
    <source>
        <dbReference type="ARBA" id="ARBA00022803"/>
    </source>
</evidence>
<accession>A0AAV7Z8R6</accession>
<dbReference type="PANTHER" id="PTHR44943:SF8">
    <property type="entry name" value="TPR REPEAT-CONTAINING PROTEIN MJ0263"/>
    <property type="match status" value="1"/>
</dbReference>
<dbReference type="PROSITE" id="PS50005">
    <property type="entry name" value="TPR"/>
    <property type="match status" value="3"/>
</dbReference>
<dbReference type="PANTHER" id="PTHR44943">
    <property type="entry name" value="CELLULOSE SYNTHASE OPERON PROTEIN C"/>
    <property type="match status" value="1"/>
</dbReference>
<keyword evidence="1" id="KW-0677">Repeat</keyword>
<dbReference type="SMART" id="SM00028">
    <property type="entry name" value="TPR"/>
    <property type="match status" value="4"/>
</dbReference>
<dbReference type="InterPro" id="IPR019734">
    <property type="entry name" value="TPR_rpt"/>
</dbReference>
<name>A0AAV7Z8R6_9EUKA</name>
<dbReference type="Proteomes" id="UP001146793">
    <property type="component" value="Unassembled WGS sequence"/>
</dbReference>
<evidence type="ECO:0000313" key="5">
    <source>
        <dbReference type="Proteomes" id="UP001146793"/>
    </source>
</evidence>
<dbReference type="Pfam" id="PF13181">
    <property type="entry name" value="TPR_8"/>
    <property type="match status" value="4"/>
</dbReference>
<dbReference type="AlphaFoldDB" id="A0AAV7Z8R6"/>
<feature type="repeat" description="TPR" evidence="3">
    <location>
        <begin position="356"/>
        <end position="389"/>
    </location>
</feature>
<evidence type="ECO:0000256" key="3">
    <source>
        <dbReference type="PROSITE-ProRule" id="PRU00339"/>
    </source>
</evidence>
<dbReference type="InterPro" id="IPR011990">
    <property type="entry name" value="TPR-like_helical_dom_sf"/>
</dbReference>
<dbReference type="Gene3D" id="1.25.40.10">
    <property type="entry name" value="Tetratricopeptide repeat domain"/>
    <property type="match status" value="1"/>
</dbReference>
<sequence length="521" mass="60152">MKQIFTWVKNYDRVVNAFGVFIDTIVDPEKATQNKEEIPKVLECLKKLDILGFLRAVGKAANIESEIVEEIITIGKEIYNKVDQLSIEIIEEVSGKLYPIITGLSSLFFNISAGQIVQILENSIGALNVKVPQLLKVFEKVEKGETHNIMEDLVQVFLNQGQMQRLEGFDEVERWFRYNDWFKILEFAIKVLEVQESRIEEIKELGMQFAEKFENSGCPQKIEQMIGPLLDVDNNTRDNAIKTLIETVKLTAHSDLWRFLGGRSVLKQNWKGVSQCYERVMLHEKEDSEIACDLAHSYFKMGDFEKAKKWVNRSIEIKGDVAKYWSMKSVIELATGNEDASKKDWERAVELDPKDAMIYVTHGYYYIEMNQLDEAEKTWKKIVELSPKKTWFLCEYATTLFLQGDDEESIANFELAMDNIDLEQDDSQIYYYYISGALSLAKGYNKRAIFEFTEFLKLLPGTSIAGEEHRALLLRGNAYENIRNMKLARKDYGEALKLKPKNILIQKTVQKIGTENADEYD</sequence>
<reference evidence="4" key="1">
    <citation type="submission" date="2022-08" db="EMBL/GenBank/DDBJ databases">
        <title>Novel sulphate-reducing endosymbionts in the free-living metamonad Anaeramoeba.</title>
        <authorList>
            <person name="Jerlstrom-Hultqvist J."/>
            <person name="Cepicka I."/>
            <person name="Gallot-Lavallee L."/>
            <person name="Salas-Leiva D."/>
            <person name="Curtis B.A."/>
            <person name="Zahonova K."/>
            <person name="Pipaliya S."/>
            <person name="Dacks J."/>
            <person name="Roger A.J."/>
        </authorList>
    </citation>
    <scope>NUCLEOTIDE SEQUENCE</scope>
    <source>
        <strain evidence="4">Busselton2</strain>
    </source>
</reference>
<proteinExistence type="predicted"/>
<dbReference type="EMBL" id="JANTQA010000036">
    <property type="protein sequence ID" value="KAJ3437167.1"/>
    <property type="molecule type" value="Genomic_DNA"/>
</dbReference>
<gene>
    <name evidence="4" type="ORF">M0812_19240</name>
</gene>